<dbReference type="InterPro" id="IPR048449">
    <property type="entry name" value="YhfX-like_C"/>
</dbReference>
<reference evidence="3 4" key="1">
    <citation type="submission" date="2020-07" db="EMBL/GenBank/DDBJ databases">
        <authorList>
            <person name="Feng H."/>
        </authorList>
    </citation>
    <scope>NUCLEOTIDE SEQUENCE [LARGE SCALE GENOMIC DNA]</scope>
    <source>
        <strain evidence="4">s-10</strain>
    </source>
</reference>
<dbReference type="SUPFAM" id="SSF51419">
    <property type="entry name" value="PLP-binding barrel"/>
    <property type="match status" value="1"/>
</dbReference>
<dbReference type="AlphaFoldDB" id="A0A7W1WNM3"/>
<accession>A0A7W1WNM3</accession>
<dbReference type="InterPro" id="IPR029066">
    <property type="entry name" value="PLP-binding_barrel"/>
</dbReference>
<protein>
    <submittedName>
        <fullName evidence="3">YhfX family PLP-dependent enzyme</fullName>
    </submittedName>
</protein>
<evidence type="ECO:0000313" key="4">
    <source>
        <dbReference type="Proteomes" id="UP000535491"/>
    </source>
</evidence>
<feature type="domain" description="YhfX-like C-terminal" evidence="2">
    <location>
        <begin position="279"/>
        <end position="378"/>
    </location>
</feature>
<evidence type="ECO:0000259" key="2">
    <source>
        <dbReference type="Pfam" id="PF21279"/>
    </source>
</evidence>
<feature type="domain" description="Alanine racemase N-terminal" evidence="1">
    <location>
        <begin position="33"/>
        <end position="264"/>
    </location>
</feature>
<dbReference type="Pfam" id="PF01168">
    <property type="entry name" value="Ala_racemase_N"/>
    <property type="match status" value="1"/>
</dbReference>
<sequence>MFLDMMSRRNPGLIQAGVQLHQEGVIPPNTYLIDVDAVLENTTKLAAAAREAQLTLYFISKQFGRVPPLCQWISQQGIPQAVAVDMDEARILHRAGVQLGHVGHLVQPGKNEWNEVLSLKPEVVTLFSLERARQLSRQAEKMGLRQPVLLRVIKKGDEIYPGQQGGFSLQELPGMIPELLWLGGIKIAGVTSFPVLQMDPGRDQYQFTANLETLKAARLILEGAGVKVEQINGPGGTCCLTIPELKAAGVTHGEPGHALTGTTPLHAVREDLPEIPAIIYVTEVSHQDDAHTYVIGGGFYGRSRMTGAFVGSKSSDILSRKVPASPLAAEYIDYYGALSAIEQIHPGDTAIFSFRTQIFVTRSHVALVCGIRQGKPEVVHFYWRG</sequence>
<organism evidence="3 4">
    <name type="scientific">Paenactinomyces guangxiensis</name>
    <dbReference type="NCBI Taxonomy" id="1490290"/>
    <lineage>
        <taxon>Bacteria</taxon>
        <taxon>Bacillati</taxon>
        <taxon>Bacillota</taxon>
        <taxon>Bacilli</taxon>
        <taxon>Bacillales</taxon>
        <taxon>Thermoactinomycetaceae</taxon>
        <taxon>Paenactinomyces</taxon>
    </lineage>
</organism>
<evidence type="ECO:0000259" key="1">
    <source>
        <dbReference type="Pfam" id="PF01168"/>
    </source>
</evidence>
<dbReference type="RefSeq" id="WP_181750422.1">
    <property type="nucleotide sequence ID" value="NZ_JACEIQ010000001.1"/>
</dbReference>
<dbReference type="Proteomes" id="UP000535491">
    <property type="component" value="Unassembled WGS sequence"/>
</dbReference>
<name>A0A7W1WNM3_9BACL</name>
<proteinExistence type="predicted"/>
<evidence type="ECO:0000313" key="3">
    <source>
        <dbReference type="EMBL" id="MBA4493223.1"/>
    </source>
</evidence>
<keyword evidence="4" id="KW-1185">Reference proteome</keyword>
<dbReference type="EMBL" id="JACEIQ010000001">
    <property type="protein sequence ID" value="MBA4493223.1"/>
    <property type="molecule type" value="Genomic_DNA"/>
</dbReference>
<dbReference type="CDD" id="cd06811">
    <property type="entry name" value="PLPDE_III_yhfX_like"/>
    <property type="match status" value="1"/>
</dbReference>
<dbReference type="InterPro" id="IPR001608">
    <property type="entry name" value="Ala_racemase_N"/>
</dbReference>
<dbReference type="Pfam" id="PF21279">
    <property type="entry name" value="YhfX-like_C"/>
    <property type="match status" value="1"/>
</dbReference>
<dbReference type="Gene3D" id="2.40.37.30">
    <property type="match status" value="2"/>
</dbReference>
<comment type="caution">
    <text evidence="3">The sequence shown here is derived from an EMBL/GenBank/DDBJ whole genome shotgun (WGS) entry which is preliminary data.</text>
</comment>
<gene>
    <name evidence="3" type="ORF">H1191_02705</name>
</gene>